<keyword evidence="4" id="KW-1185">Reference proteome</keyword>
<dbReference type="EMBL" id="FNYT01000001">
    <property type="protein sequence ID" value="SEI49323.1"/>
    <property type="molecule type" value="Genomic_DNA"/>
</dbReference>
<name>A0A143YBF5_9LACT</name>
<dbReference type="InterPro" id="IPR010434">
    <property type="entry name" value="DUF1033"/>
</dbReference>
<dbReference type="Pfam" id="PF06279">
    <property type="entry name" value="DUF1033"/>
    <property type="match status" value="1"/>
</dbReference>
<dbReference type="AlphaFoldDB" id="A0A143YBF5"/>
<evidence type="ECO:0000313" key="3">
    <source>
        <dbReference type="Proteomes" id="UP000076878"/>
    </source>
</evidence>
<evidence type="ECO:0000313" key="4">
    <source>
        <dbReference type="Proteomes" id="UP000199280"/>
    </source>
</evidence>
<evidence type="ECO:0000313" key="2">
    <source>
        <dbReference type="EMBL" id="SEI49323.1"/>
    </source>
</evidence>
<gene>
    <name evidence="2" type="ORF">SAMN05216375_10124</name>
    <name evidence="1" type="ORF">TR210_243</name>
</gene>
<organism evidence="1 3">
    <name type="scientific">Trichococcus ilyis</name>
    <dbReference type="NCBI Taxonomy" id="640938"/>
    <lineage>
        <taxon>Bacteria</taxon>
        <taxon>Bacillati</taxon>
        <taxon>Bacillota</taxon>
        <taxon>Bacilli</taxon>
        <taxon>Lactobacillales</taxon>
        <taxon>Carnobacteriaceae</taxon>
        <taxon>Trichococcus</taxon>
    </lineage>
</organism>
<dbReference type="RefSeq" id="WP_068620728.1">
    <property type="nucleotide sequence ID" value="NZ_FJNB01000001.1"/>
</dbReference>
<dbReference type="EMBL" id="FJNB01000001">
    <property type="protein sequence ID" value="CZQ82728.1"/>
    <property type="molecule type" value="Genomic_DNA"/>
</dbReference>
<evidence type="ECO:0000313" key="1">
    <source>
        <dbReference type="EMBL" id="CZQ82728.1"/>
    </source>
</evidence>
<dbReference type="OrthoDB" id="2389779at2"/>
<dbReference type="Proteomes" id="UP000076878">
    <property type="component" value="Unassembled WGS sequence"/>
</dbReference>
<accession>A0A143YBF5</accession>
<dbReference type="STRING" id="640938.TR210_243"/>
<evidence type="ECO:0008006" key="5">
    <source>
        <dbReference type="Google" id="ProtNLM"/>
    </source>
</evidence>
<dbReference type="Proteomes" id="UP000199280">
    <property type="component" value="Unassembled WGS sequence"/>
</dbReference>
<proteinExistence type="predicted"/>
<reference evidence="2 4" key="2">
    <citation type="submission" date="2016-10" db="EMBL/GenBank/DDBJ databases">
        <authorList>
            <person name="Varghese N."/>
            <person name="Submissions S."/>
        </authorList>
    </citation>
    <scope>NUCLEOTIDE SEQUENCE [LARGE SCALE GENOMIC DNA]</scope>
    <source>
        <strain evidence="2 4">DSM 22150</strain>
    </source>
</reference>
<reference evidence="1 3" key="1">
    <citation type="submission" date="2016-02" db="EMBL/GenBank/DDBJ databases">
        <authorList>
            <person name="Wen L."/>
            <person name="He K."/>
            <person name="Yang H."/>
        </authorList>
    </citation>
    <scope>NUCLEOTIDE SEQUENCE [LARGE SCALE GENOMIC DNA]</scope>
    <source>
        <strain evidence="1">Trichococcus_R210</strain>
    </source>
</reference>
<sequence>MYQVIRTDGEYEPWWFFEDWTDFIVESTDYADFEEAVAAYERAAELLSAAYPFQKTKGAYLTAYWSDREIRFCENCDDDVQLYHGLMLLQDRKKLRQE</sequence>
<protein>
    <recommendedName>
        <fullName evidence="5">DUF1033 domain-containing protein</fullName>
    </recommendedName>
</protein>